<dbReference type="GeneID" id="64633948"/>
<proteinExistence type="predicted"/>
<feature type="region of interest" description="Disordered" evidence="1">
    <location>
        <begin position="18"/>
        <end position="43"/>
    </location>
</feature>
<organism evidence="2 3">
    <name type="scientific">Suillus subaureus</name>
    <dbReference type="NCBI Taxonomy" id="48587"/>
    <lineage>
        <taxon>Eukaryota</taxon>
        <taxon>Fungi</taxon>
        <taxon>Dikarya</taxon>
        <taxon>Basidiomycota</taxon>
        <taxon>Agaricomycotina</taxon>
        <taxon>Agaricomycetes</taxon>
        <taxon>Agaricomycetidae</taxon>
        <taxon>Boletales</taxon>
        <taxon>Suillineae</taxon>
        <taxon>Suillaceae</taxon>
        <taxon>Suillus</taxon>
    </lineage>
</organism>
<gene>
    <name evidence="2" type="ORF">BJ212DRAFT_1479668</name>
</gene>
<evidence type="ECO:0000313" key="2">
    <source>
        <dbReference type="EMBL" id="KAG1818676.1"/>
    </source>
</evidence>
<keyword evidence="3" id="KW-1185">Reference proteome</keyword>
<accession>A0A9P7EE71</accession>
<dbReference type="EMBL" id="JABBWG010000011">
    <property type="protein sequence ID" value="KAG1818676.1"/>
    <property type="molecule type" value="Genomic_DNA"/>
</dbReference>
<evidence type="ECO:0000256" key="1">
    <source>
        <dbReference type="SAM" id="MobiDB-lite"/>
    </source>
</evidence>
<comment type="caution">
    <text evidence="2">The sequence shown here is derived from an EMBL/GenBank/DDBJ whole genome shotgun (WGS) entry which is preliminary data.</text>
</comment>
<sequence length="215" mass="24410">MASPTYHINQDLFETHQTIDHSTPSLPQPKPKKMTGSSNAPGWFHGKSDENAQNFLCEVEWYIVLNKLKTEQGKIIVFSTLLSAGSIADTWWNKLDSTHKTMWTDVKTAFTNCWPVITVAEKTGLDYQCEILALCLWEEEIGKQITMVGVPTWVHLQFHMNLQQLVNEVGVDMTAGLMYQVQENLPTVVKVLMTPGLAKWDKFLDEIKALDTNKL</sequence>
<dbReference type="OrthoDB" id="2678560at2759"/>
<name>A0A9P7EE71_9AGAM</name>
<reference evidence="2" key="1">
    <citation type="journal article" date="2020" name="New Phytol.">
        <title>Comparative genomics reveals dynamic genome evolution in host specialist ectomycorrhizal fungi.</title>
        <authorList>
            <person name="Lofgren L.A."/>
            <person name="Nguyen N.H."/>
            <person name="Vilgalys R."/>
            <person name="Ruytinx J."/>
            <person name="Liao H.L."/>
            <person name="Branco S."/>
            <person name="Kuo A."/>
            <person name="LaButti K."/>
            <person name="Lipzen A."/>
            <person name="Andreopoulos W."/>
            <person name="Pangilinan J."/>
            <person name="Riley R."/>
            <person name="Hundley H."/>
            <person name="Na H."/>
            <person name="Barry K."/>
            <person name="Grigoriev I.V."/>
            <person name="Stajich J.E."/>
            <person name="Kennedy P.G."/>
        </authorList>
    </citation>
    <scope>NUCLEOTIDE SEQUENCE</scope>
    <source>
        <strain evidence="2">MN1</strain>
    </source>
</reference>
<dbReference type="AlphaFoldDB" id="A0A9P7EE71"/>
<protein>
    <submittedName>
        <fullName evidence="2">Uncharacterized protein</fullName>
    </submittedName>
</protein>
<dbReference type="Proteomes" id="UP000807769">
    <property type="component" value="Unassembled WGS sequence"/>
</dbReference>
<dbReference type="RefSeq" id="XP_041194548.1">
    <property type="nucleotide sequence ID" value="XM_041339932.1"/>
</dbReference>
<evidence type="ECO:0000313" key="3">
    <source>
        <dbReference type="Proteomes" id="UP000807769"/>
    </source>
</evidence>